<dbReference type="Pfam" id="PF07883">
    <property type="entry name" value="Cupin_2"/>
    <property type="match status" value="1"/>
</dbReference>
<evidence type="ECO:0000313" key="3">
    <source>
        <dbReference type="Proteomes" id="UP000594464"/>
    </source>
</evidence>
<dbReference type="InterPro" id="IPR014710">
    <property type="entry name" value="RmlC-like_jellyroll"/>
</dbReference>
<evidence type="ECO:0000313" key="2">
    <source>
        <dbReference type="EMBL" id="QPJ63946.1"/>
    </source>
</evidence>
<organism evidence="2 3">
    <name type="scientific">Candidatus Nitrohelix vancouverensis</name>
    <dbReference type="NCBI Taxonomy" id="2705534"/>
    <lineage>
        <taxon>Bacteria</taxon>
        <taxon>Pseudomonadati</taxon>
        <taxon>Nitrospinota/Tectimicrobiota group</taxon>
        <taxon>Nitrospinota</taxon>
        <taxon>Nitrospinia</taxon>
        <taxon>Nitrospinales</taxon>
        <taxon>Nitrospinaceae</taxon>
        <taxon>Candidatus Nitrohelix</taxon>
    </lineage>
</organism>
<sequence length="131" mass="14622">MSPKDEVYFVDPENSPSFVLKGIRIEQLLPREACRQFSAYRVHIQPGEVKKASFHKNGEELYYVVAGLGSATLGEKDYALRPGCFFRVPPGVLHAFKAEGEALDLLNFHSPPVFSDHDTYFPDDSSEAVST</sequence>
<dbReference type="CDD" id="cd02208">
    <property type="entry name" value="cupin_RmlC-like"/>
    <property type="match status" value="1"/>
</dbReference>
<name>A0A7T0G273_9BACT</name>
<dbReference type="EMBL" id="CP048620">
    <property type="protein sequence ID" value="QPJ63946.1"/>
    <property type="molecule type" value="Genomic_DNA"/>
</dbReference>
<protein>
    <submittedName>
        <fullName evidence="2">Cupin domain-containing protein</fullName>
    </submittedName>
</protein>
<feature type="domain" description="Cupin type-2" evidence="1">
    <location>
        <begin position="41"/>
        <end position="102"/>
    </location>
</feature>
<dbReference type="Gene3D" id="2.60.120.10">
    <property type="entry name" value="Jelly Rolls"/>
    <property type="match status" value="1"/>
</dbReference>
<evidence type="ECO:0000259" key="1">
    <source>
        <dbReference type="Pfam" id="PF07883"/>
    </source>
</evidence>
<proteinExistence type="predicted"/>
<dbReference type="Proteomes" id="UP000594464">
    <property type="component" value="Chromosome"/>
</dbReference>
<dbReference type="InterPro" id="IPR013096">
    <property type="entry name" value="Cupin_2"/>
</dbReference>
<dbReference type="SUPFAM" id="SSF51182">
    <property type="entry name" value="RmlC-like cupins"/>
    <property type="match status" value="1"/>
</dbReference>
<accession>A0A7T0G273</accession>
<reference evidence="3" key="1">
    <citation type="submission" date="2020-02" db="EMBL/GenBank/DDBJ databases">
        <title>Genomic and physiological characterization of two novel Nitrospinaceae genera.</title>
        <authorList>
            <person name="Mueller A.J."/>
            <person name="Jung M.-Y."/>
            <person name="Strachan C.R."/>
            <person name="Herbold C.W."/>
            <person name="Kirkegaard R.H."/>
            <person name="Daims H."/>
        </authorList>
    </citation>
    <scope>NUCLEOTIDE SEQUENCE [LARGE SCALE GENOMIC DNA]</scope>
</reference>
<dbReference type="InterPro" id="IPR011051">
    <property type="entry name" value="RmlC_Cupin_sf"/>
</dbReference>
<dbReference type="KEGG" id="nva:G3M78_00390"/>
<dbReference type="AlphaFoldDB" id="A0A7T0G273"/>
<gene>
    <name evidence="2" type="ORF">G3M78_00390</name>
</gene>